<evidence type="ECO:0008006" key="3">
    <source>
        <dbReference type="Google" id="ProtNLM"/>
    </source>
</evidence>
<gene>
    <name evidence="1" type="ORF">QBC35DRAFT_392364</name>
</gene>
<dbReference type="AlphaFoldDB" id="A0AAN6WLP8"/>
<keyword evidence="2" id="KW-1185">Reference proteome</keyword>
<accession>A0AAN6WLP8</accession>
<organism evidence="1 2">
    <name type="scientific">Podospora australis</name>
    <dbReference type="NCBI Taxonomy" id="1536484"/>
    <lineage>
        <taxon>Eukaryota</taxon>
        <taxon>Fungi</taxon>
        <taxon>Dikarya</taxon>
        <taxon>Ascomycota</taxon>
        <taxon>Pezizomycotina</taxon>
        <taxon>Sordariomycetes</taxon>
        <taxon>Sordariomycetidae</taxon>
        <taxon>Sordariales</taxon>
        <taxon>Podosporaceae</taxon>
        <taxon>Podospora</taxon>
    </lineage>
</organism>
<proteinExistence type="predicted"/>
<name>A0AAN6WLP8_9PEZI</name>
<reference evidence="1" key="1">
    <citation type="journal article" date="2023" name="Mol. Phylogenet. Evol.">
        <title>Genome-scale phylogeny and comparative genomics of the fungal order Sordariales.</title>
        <authorList>
            <person name="Hensen N."/>
            <person name="Bonometti L."/>
            <person name="Westerberg I."/>
            <person name="Brannstrom I.O."/>
            <person name="Guillou S."/>
            <person name="Cros-Aarteil S."/>
            <person name="Calhoun S."/>
            <person name="Haridas S."/>
            <person name="Kuo A."/>
            <person name="Mondo S."/>
            <person name="Pangilinan J."/>
            <person name="Riley R."/>
            <person name="LaButti K."/>
            <person name="Andreopoulos B."/>
            <person name="Lipzen A."/>
            <person name="Chen C."/>
            <person name="Yan M."/>
            <person name="Daum C."/>
            <person name="Ng V."/>
            <person name="Clum A."/>
            <person name="Steindorff A."/>
            <person name="Ohm R.A."/>
            <person name="Martin F."/>
            <person name="Silar P."/>
            <person name="Natvig D.O."/>
            <person name="Lalanne C."/>
            <person name="Gautier V."/>
            <person name="Ament-Velasquez S.L."/>
            <person name="Kruys A."/>
            <person name="Hutchinson M.I."/>
            <person name="Powell A.J."/>
            <person name="Barry K."/>
            <person name="Miller A.N."/>
            <person name="Grigoriev I.V."/>
            <person name="Debuchy R."/>
            <person name="Gladieux P."/>
            <person name="Hiltunen Thoren M."/>
            <person name="Johannesson H."/>
        </authorList>
    </citation>
    <scope>NUCLEOTIDE SEQUENCE</scope>
    <source>
        <strain evidence="1">PSN309</strain>
    </source>
</reference>
<reference evidence="1" key="2">
    <citation type="submission" date="2023-05" db="EMBL/GenBank/DDBJ databases">
        <authorList>
            <consortium name="Lawrence Berkeley National Laboratory"/>
            <person name="Steindorff A."/>
            <person name="Hensen N."/>
            <person name="Bonometti L."/>
            <person name="Westerberg I."/>
            <person name="Brannstrom I.O."/>
            <person name="Guillou S."/>
            <person name="Cros-Aarteil S."/>
            <person name="Calhoun S."/>
            <person name="Haridas S."/>
            <person name="Kuo A."/>
            <person name="Mondo S."/>
            <person name="Pangilinan J."/>
            <person name="Riley R."/>
            <person name="Labutti K."/>
            <person name="Andreopoulos B."/>
            <person name="Lipzen A."/>
            <person name="Chen C."/>
            <person name="Yanf M."/>
            <person name="Daum C."/>
            <person name="Ng V."/>
            <person name="Clum A."/>
            <person name="Ohm R."/>
            <person name="Martin F."/>
            <person name="Silar P."/>
            <person name="Natvig D."/>
            <person name="Lalanne C."/>
            <person name="Gautier V."/>
            <person name="Ament-Velasquez S.L."/>
            <person name="Kruys A."/>
            <person name="Hutchinson M.I."/>
            <person name="Powell A.J."/>
            <person name="Barry K."/>
            <person name="Miller A.N."/>
            <person name="Grigoriev I.V."/>
            <person name="Debuchy R."/>
            <person name="Gladieux P."/>
            <person name="Thoren M.H."/>
            <person name="Johannesson H."/>
        </authorList>
    </citation>
    <scope>NUCLEOTIDE SEQUENCE</scope>
    <source>
        <strain evidence="1">PSN309</strain>
    </source>
</reference>
<protein>
    <recommendedName>
        <fullName evidence="3">C2H2-type domain-containing protein</fullName>
    </recommendedName>
</protein>
<sequence>FDRSFPCPACGPDFEVNGPEEWSNHTARFHGPKYTPGLPDPKCRAIQDKARKPQESRSRSARCLVCETNHYPGNSHSRHFNKSHAWMFKDGFPCPECERQGLGKVMIVDHSSWMKHCKKVHSLDGQTGALVHIESDAKRKLELTEDHGNAPIPFPKRIKV</sequence>
<feature type="non-terminal residue" evidence="1">
    <location>
        <position position="1"/>
    </location>
</feature>
<dbReference type="EMBL" id="MU864504">
    <property type="protein sequence ID" value="KAK4184136.1"/>
    <property type="molecule type" value="Genomic_DNA"/>
</dbReference>
<evidence type="ECO:0000313" key="2">
    <source>
        <dbReference type="Proteomes" id="UP001302126"/>
    </source>
</evidence>
<comment type="caution">
    <text evidence="1">The sequence shown here is derived from an EMBL/GenBank/DDBJ whole genome shotgun (WGS) entry which is preliminary data.</text>
</comment>
<evidence type="ECO:0000313" key="1">
    <source>
        <dbReference type="EMBL" id="KAK4184136.1"/>
    </source>
</evidence>
<dbReference type="Proteomes" id="UP001302126">
    <property type="component" value="Unassembled WGS sequence"/>
</dbReference>